<organism evidence="1 2">
    <name type="scientific">Mesorhabditis belari</name>
    <dbReference type="NCBI Taxonomy" id="2138241"/>
    <lineage>
        <taxon>Eukaryota</taxon>
        <taxon>Metazoa</taxon>
        <taxon>Ecdysozoa</taxon>
        <taxon>Nematoda</taxon>
        <taxon>Chromadorea</taxon>
        <taxon>Rhabditida</taxon>
        <taxon>Rhabditina</taxon>
        <taxon>Rhabditomorpha</taxon>
        <taxon>Rhabditoidea</taxon>
        <taxon>Rhabditidae</taxon>
        <taxon>Mesorhabditinae</taxon>
        <taxon>Mesorhabditis</taxon>
    </lineage>
</organism>
<dbReference type="Proteomes" id="UP000887575">
    <property type="component" value="Unassembled WGS sequence"/>
</dbReference>
<dbReference type="WBParaSite" id="MBELARI_LOCUS1092">
    <property type="protein sequence ID" value="MBELARI_LOCUS1092"/>
    <property type="gene ID" value="MBELARI_LOCUS1092"/>
</dbReference>
<protein>
    <submittedName>
        <fullName evidence="2">Uncharacterized protein</fullName>
    </submittedName>
</protein>
<proteinExistence type="predicted"/>
<name>A0AAF3EAG8_9BILA</name>
<sequence length="106" mass="12767">MSFDMDFTFMSRYTDGFELNFRGRSYRFHDPDANRKEFVVTGLNRLPPLPSKKMYRIIVKNLTFQAQKANGNFYDVDECDLYLEFQNAYLGLDFLTYLEDRLYRQI</sequence>
<evidence type="ECO:0000313" key="1">
    <source>
        <dbReference type="Proteomes" id="UP000887575"/>
    </source>
</evidence>
<reference evidence="2" key="1">
    <citation type="submission" date="2024-02" db="UniProtKB">
        <authorList>
            <consortium name="WormBaseParasite"/>
        </authorList>
    </citation>
    <scope>IDENTIFICATION</scope>
</reference>
<dbReference type="AlphaFoldDB" id="A0AAF3EAG8"/>
<keyword evidence="1" id="KW-1185">Reference proteome</keyword>
<accession>A0AAF3EAG8</accession>
<evidence type="ECO:0000313" key="2">
    <source>
        <dbReference type="WBParaSite" id="MBELARI_LOCUS1092"/>
    </source>
</evidence>